<feature type="non-terminal residue" evidence="1">
    <location>
        <position position="26"/>
    </location>
</feature>
<feature type="non-terminal residue" evidence="1">
    <location>
        <position position="1"/>
    </location>
</feature>
<reference evidence="1" key="2">
    <citation type="submission" date="2004-02" db="EMBL/GenBank/DDBJ databases">
        <authorList>
            <consortium name="Genoscope"/>
            <consortium name="Whitehead Institute Centre for Genome Research"/>
        </authorList>
    </citation>
    <scope>NUCLEOTIDE SEQUENCE</scope>
</reference>
<dbReference type="EMBL" id="CAAE01017952">
    <property type="protein sequence ID" value="CAG13772.1"/>
    <property type="molecule type" value="Genomic_DNA"/>
</dbReference>
<comment type="caution">
    <text evidence="1">The sequence shown here is derived from an EMBL/GenBank/DDBJ whole genome shotgun (WGS) entry which is preliminary data.</text>
</comment>
<dbReference type="AlphaFoldDB" id="Q4RCW0"/>
<gene>
    <name evidence="1" type="ORF">GSTENG00036973001</name>
</gene>
<reference evidence="1" key="1">
    <citation type="journal article" date="2004" name="Nature">
        <title>Genome duplication in the teleost fish Tetraodon nigroviridis reveals the early vertebrate proto-karyotype.</title>
        <authorList>
            <person name="Jaillon O."/>
            <person name="Aury J.-M."/>
            <person name="Brunet F."/>
            <person name="Petit J.-L."/>
            <person name="Stange-Thomann N."/>
            <person name="Mauceli E."/>
            <person name="Bouneau L."/>
            <person name="Fischer C."/>
            <person name="Ozouf-Costaz C."/>
            <person name="Bernot A."/>
            <person name="Nicaud S."/>
            <person name="Jaffe D."/>
            <person name="Fisher S."/>
            <person name="Lutfalla G."/>
            <person name="Dossat C."/>
            <person name="Segurens B."/>
            <person name="Dasilva C."/>
            <person name="Salanoubat M."/>
            <person name="Levy M."/>
            <person name="Boudet N."/>
            <person name="Castellano S."/>
            <person name="Anthouard V."/>
            <person name="Jubin C."/>
            <person name="Castelli V."/>
            <person name="Katinka M."/>
            <person name="Vacherie B."/>
            <person name="Biemont C."/>
            <person name="Skalli Z."/>
            <person name="Cattolico L."/>
            <person name="Poulain J."/>
            <person name="De Berardinis V."/>
            <person name="Cruaud C."/>
            <person name="Duprat S."/>
            <person name="Brottier P."/>
            <person name="Coutanceau J.-P."/>
            <person name="Gouzy J."/>
            <person name="Parra G."/>
            <person name="Lardier G."/>
            <person name="Chapple C."/>
            <person name="McKernan K.J."/>
            <person name="McEwan P."/>
            <person name="Bosak S."/>
            <person name="Kellis M."/>
            <person name="Volff J.-N."/>
            <person name="Guigo R."/>
            <person name="Zody M.C."/>
            <person name="Mesirov J."/>
            <person name="Lindblad-Toh K."/>
            <person name="Birren B."/>
            <person name="Nusbaum C."/>
            <person name="Kahn D."/>
            <person name="Robinson-Rechavi M."/>
            <person name="Laudet V."/>
            <person name="Schachter V."/>
            <person name="Quetier F."/>
            <person name="Saurin W."/>
            <person name="Scarpelli C."/>
            <person name="Wincker P."/>
            <person name="Lander E.S."/>
            <person name="Weissenbach J."/>
            <person name="Roest Crollius H."/>
        </authorList>
    </citation>
    <scope>NUCLEOTIDE SEQUENCE [LARGE SCALE GENOMIC DNA]</scope>
</reference>
<evidence type="ECO:0000313" key="1">
    <source>
        <dbReference type="EMBL" id="CAG13772.1"/>
    </source>
</evidence>
<sequence>VAMTREKFPEKIPFRLTRMLTNAMEV</sequence>
<proteinExistence type="predicted"/>
<organism evidence="1">
    <name type="scientific">Tetraodon nigroviridis</name>
    <name type="common">Spotted green pufferfish</name>
    <name type="synonym">Chelonodon nigroviridis</name>
    <dbReference type="NCBI Taxonomy" id="99883"/>
    <lineage>
        <taxon>Eukaryota</taxon>
        <taxon>Metazoa</taxon>
        <taxon>Chordata</taxon>
        <taxon>Craniata</taxon>
        <taxon>Vertebrata</taxon>
        <taxon>Euteleostomi</taxon>
        <taxon>Actinopterygii</taxon>
        <taxon>Neopterygii</taxon>
        <taxon>Teleostei</taxon>
        <taxon>Neoteleostei</taxon>
        <taxon>Acanthomorphata</taxon>
        <taxon>Eupercaria</taxon>
        <taxon>Tetraodontiformes</taxon>
        <taxon>Tetradontoidea</taxon>
        <taxon>Tetraodontidae</taxon>
        <taxon>Tetraodon</taxon>
    </lineage>
</organism>
<protein>
    <submittedName>
        <fullName evidence="1">(spotted green pufferfish) hypothetical protein</fullName>
    </submittedName>
</protein>
<accession>Q4RCW0</accession>
<dbReference type="KEGG" id="tng:GSTEN00036973G001"/>
<name>Q4RCW0_TETNG</name>